<sequence>MKVQQLFDLTGQVAWVTGAASGLGFAMAEGLAEAGAHVVLADLNADGIQAAADTLRDAGHSAEAMALDVSDLQAVEAASARILATHGRLDAAFANAGVSAGPGPLTGKGHIDDLDAADWERVLRINLTGATFTVKAAARVMRPRGQGRIVVTASTAGFRGDGMVGYAYVAAKSAVVNIVRQASIDLAPDNVLVNGIAPGPFRTAIGGGRMHQKETQDLFASRLPLKRVGHPHEIKGAAVLLASEASSFMTGSVIHVDGGALAW</sequence>
<dbReference type="PANTHER" id="PTHR43008:SF4">
    <property type="entry name" value="CHAIN DEHYDROGENASE, PUTATIVE (AFU_ORTHOLOGUE AFUA_4G08710)-RELATED"/>
    <property type="match status" value="1"/>
</dbReference>
<dbReference type="InterPro" id="IPR036291">
    <property type="entry name" value="NAD(P)-bd_dom_sf"/>
</dbReference>
<dbReference type="Gene3D" id="3.40.50.720">
    <property type="entry name" value="NAD(P)-binding Rossmann-like Domain"/>
    <property type="match status" value="1"/>
</dbReference>
<dbReference type="InterPro" id="IPR057326">
    <property type="entry name" value="KR_dom"/>
</dbReference>
<dbReference type="SUPFAM" id="SSF51735">
    <property type="entry name" value="NAD(P)-binding Rossmann-fold domains"/>
    <property type="match status" value="1"/>
</dbReference>
<keyword evidence="5" id="KW-1185">Reference proteome</keyword>
<dbReference type="RefSeq" id="WP_310307598.1">
    <property type="nucleotide sequence ID" value="NZ_JAVDWE010000002.1"/>
</dbReference>
<feature type="domain" description="Ketoreductase" evidence="3">
    <location>
        <begin position="12"/>
        <end position="199"/>
    </location>
</feature>
<proteinExistence type="inferred from homology"/>
<dbReference type="Pfam" id="PF13561">
    <property type="entry name" value="adh_short_C2"/>
    <property type="match status" value="1"/>
</dbReference>
<dbReference type="SMART" id="SM00822">
    <property type="entry name" value="PKS_KR"/>
    <property type="match status" value="1"/>
</dbReference>
<protein>
    <submittedName>
        <fullName evidence="4">NAD(P)-dependent dehydrogenase (Short-subunit alcohol dehydrogenase family)</fullName>
    </submittedName>
</protein>
<gene>
    <name evidence="4" type="ORF">J2X09_000963</name>
</gene>
<dbReference type="EMBL" id="JAVDWE010000002">
    <property type="protein sequence ID" value="MDR7093231.1"/>
    <property type="molecule type" value="Genomic_DNA"/>
</dbReference>
<dbReference type="CDD" id="cd05233">
    <property type="entry name" value="SDR_c"/>
    <property type="match status" value="1"/>
</dbReference>
<dbReference type="PRINTS" id="PR00081">
    <property type="entry name" value="GDHRDH"/>
</dbReference>
<name>A0ABU1V6Z8_9BURK</name>
<evidence type="ECO:0000256" key="1">
    <source>
        <dbReference type="ARBA" id="ARBA00006484"/>
    </source>
</evidence>
<dbReference type="PANTHER" id="PTHR43008">
    <property type="entry name" value="BENZIL REDUCTASE"/>
    <property type="match status" value="1"/>
</dbReference>
<organism evidence="4 5">
    <name type="scientific">Hydrogenophaga laconesensis</name>
    <dbReference type="NCBI Taxonomy" id="1805971"/>
    <lineage>
        <taxon>Bacteria</taxon>
        <taxon>Pseudomonadati</taxon>
        <taxon>Pseudomonadota</taxon>
        <taxon>Betaproteobacteria</taxon>
        <taxon>Burkholderiales</taxon>
        <taxon>Comamonadaceae</taxon>
        <taxon>Hydrogenophaga</taxon>
    </lineage>
</organism>
<accession>A0ABU1V6Z8</accession>
<comment type="caution">
    <text evidence="4">The sequence shown here is derived from an EMBL/GenBank/DDBJ whole genome shotgun (WGS) entry which is preliminary data.</text>
</comment>
<dbReference type="Proteomes" id="UP001265550">
    <property type="component" value="Unassembled WGS sequence"/>
</dbReference>
<evidence type="ECO:0000259" key="3">
    <source>
        <dbReference type="SMART" id="SM00822"/>
    </source>
</evidence>
<evidence type="ECO:0000313" key="5">
    <source>
        <dbReference type="Proteomes" id="UP001265550"/>
    </source>
</evidence>
<dbReference type="InterPro" id="IPR002347">
    <property type="entry name" value="SDR_fam"/>
</dbReference>
<comment type="similarity">
    <text evidence="1">Belongs to the short-chain dehydrogenases/reductases (SDR) family.</text>
</comment>
<keyword evidence="2" id="KW-0560">Oxidoreductase</keyword>
<evidence type="ECO:0000256" key="2">
    <source>
        <dbReference type="ARBA" id="ARBA00023002"/>
    </source>
</evidence>
<reference evidence="4 5" key="1">
    <citation type="submission" date="2023-07" db="EMBL/GenBank/DDBJ databases">
        <title>Sorghum-associated microbial communities from plants grown in Nebraska, USA.</title>
        <authorList>
            <person name="Schachtman D."/>
        </authorList>
    </citation>
    <scope>NUCLEOTIDE SEQUENCE [LARGE SCALE GENOMIC DNA]</scope>
    <source>
        <strain evidence="4 5">BE240</strain>
    </source>
</reference>
<evidence type="ECO:0000313" key="4">
    <source>
        <dbReference type="EMBL" id="MDR7093231.1"/>
    </source>
</evidence>